<organism evidence="8 9">
    <name type="scientific">Melanomma pulvis-pyrius CBS 109.77</name>
    <dbReference type="NCBI Taxonomy" id="1314802"/>
    <lineage>
        <taxon>Eukaryota</taxon>
        <taxon>Fungi</taxon>
        <taxon>Dikarya</taxon>
        <taxon>Ascomycota</taxon>
        <taxon>Pezizomycotina</taxon>
        <taxon>Dothideomycetes</taxon>
        <taxon>Pleosporomycetidae</taxon>
        <taxon>Pleosporales</taxon>
        <taxon>Melanommataceae</taxon>
        <taxon>Melanomma</taxon>
    </lineage>
</organism>
<dbReference type="SUPFAM" id="SSF51197">
    <property type="entry name" value="Clavaminate synthase-like"/>
    <property type="match status" value="1"/>
</dbReference>
<evidence type="ECO:0000256" key="4">
    <source>
        <dbReference type="ARBA" id="ARBA00022723"/>
    </source>
</evidence>
<dbReference type="InterPro" id="IPR008775">
    <property type="entry name" value="Phytyl_CoA_dOase-like"/>
</dbReference>
<evidence type="ECO:0000256" key="1">
    <source>
        <dbReference type="ARBA" id="ARBA00001962"/>
    </source>
</evidence>
<evidence type="ECO:0000256" key="6">
    <source>
        <dbReference type="ARBA" id="ARBA00023002"/>
    </source>
</evidence>
<dbReference type="Pfam" id="PF05721">
    <property type="entry name" value="PhyH"/>
    <property type="match status" value="1"/>
</dbReference>
<dbReference type="EMBL" id="MU001789">
    <property type="protein sequence ID" value="KAF2798206.1"/>
    <property type="molecule type" value="Genomic_DNA"/>
</dbReference>
<keyword evidence="5 8" id="KW-0223">Dioxygenase</keyword>
<dbReference type="GO" id="GO:0051213">
    <property type="term" value="F:dioxygenase activity"/>
    <property type="evidence" value="ECO:0007669"/>
    <property type="project" value="UniProtKB-KW"/>
</dbReference>
<name>A0A6A6XNT7_9PLEO</name>
<dbReference type="OrthoDB" id="445007at2759"/>
<dbReference type="PANTHER" id="PTHR20883">
    <property type="entry name" value="PHYTANOYL-COA DIOXYGENASE DOMAIN CONTAINING 1"/>
    <property type="match status" value="1"/>
</dbReference>
<dbReference type="GO" id="GO:0046872">
    <property type="term" value="F:metal ion binding"/>
    <property type="evidence" value="ECO:0007669"/>
    <property type="project" value="UniProtKB-KW"/>
</dbReference>
<evidence type="ECO:0000256" key="3">
    <source>
        <dbReference type="ARBA" id="ARBA00011738"/>
    </source>
</evidence>
<comment type="cofactor">
    <cofactor evidence="1">
        <name>Fe cation</name>
        <dbReference type="ChEBI" id="CHEBI:24875"/>
    </cofactor>
</comment>
<dbReference type="Gene3D" id="2.60.120.620">
    <property type="entry name" value="q2cbj1_9rhob like domain"/>
    <property type="match status" value="1"/>
</dbReference>
<dbReference type="PANTHER" id="PTHR20883:SF45">
    <property type="entry name" value="PHYTANOYL-COA DIOXYGENASE FAMILY PROTEIN"/>
    <property type="match status" value="1"/>
</dbReference>
<proteinExistence type="inferred from homology"/>
<accession>A0A6A6XNT7</accession>
<dbReference type="Proteomes" id="UP000799757">
    <property type="component" value="Unassembled WGS sequence"/>
</dbReference>
<dbReference type="AlphaFoldDB" id="A0A6A6XNT7"/>
<comment type="subunit">
    <text evidence="3">Homodimer.</text>
</comment>
<feature type="non-terminal residue" evidence="8">
    <location>
        <position position="302"/>
    </location>
</feature>
<evidence type="ECO:0000313" key="9">
    <source>
        <dbReference type="Proteomes" id="UP000799757"/>
    </source>
</evidence>
<keyword evidence="7" id="KW-0408">Iron</keyword>
<reference evidence="8" key="1">
    <citation type="journal article" date="2020" name="Stud. Mycol.">
        <title>101 Dothideomycetes genomes: a test case for predicting lifestyles and emergence of pathogens.</title>
        <authorList>
            <person name="Haridas S."/>
            <person name="Albert R."/>
            <person name="Binder M."/>
            <person name="Bloem J."/>
            <person name="Labutti K."/>
            <person name="Salamov A."/>
            <person name="Andreopoulos B."/>
            <person name="Baker S."/>
            <person name="Barry K."/>
            <person name="Bills G."/>
            <person name="Bluhm B."/>
            <person name="Cannon C."/>
            <person name="Castanera R."/>
            <person name="Culley D."/>
            <person name="Daum C."/>
            <person name="Ezra D."/>
            <person name="Gonzalez J."/>
            <person name="Henrissat B."/>
            <person name="Kuo A."/>
            <person name="Liang C."/>
            <person name="Lipzen A."/>
            <person name="Lutzoni F."/>
            <person name="Magnuson J."/>
            <person name="Mondo S."/>
            <person name="Nolan M."/>
            <person name="Ohm R."/>
            <person name="Pangilinan J."/>
            <person name="Park H.-J."/>
            <person name="Ramirez L."/>
            <person name="Alfaro M."/>
            <person name="Sun H."/>
            <person name="Tritt A."/>
            <person name="Yoshinaga Y."/>
            <person name="Zwiers L.-H."/>
            <person name="Turgeon B."/>
            <person name="Goodwin S."/>
            <person name="Spatafora J."/>
            <person name="Crous P."/>
            <person name="Grigoriev I."/>
        </authorList>
    </citation>
    <scope>NUCLEOTIDE SEQUENCE</scope>
    <source>
        <strain evidence="8">CBS 109.77</strain>
    </source>
</reference>
<comment type="similarity">
    <text evidence="2">Belongs to the PhyH family.</text>
</comment>
<protein>
    <submittedName>
        <fullName evidence="8">Phytanoyl-CoA dioxygenase</fullName>
    </submittedName>
</protein>
<keyword evidence="4" id="KW-0479">Metal-binding</keyword>
<evidence type="ECO:0000256" key="2">
    <source>
        <dbReference type="ARBA" id="ARBA00005830"/>
    </source>
</evidence>
<evidence type="ECO:0000313" key="8">
    <source>
        <dbReference type="EMBL" id="KAF2798206.1"/>
    </source>
</evidence>
<keyword evidence="6" id="KW-0560">Oxidoreductase</keyword>
<evidence type="ECO:0000256" key="7">
    <source>
        <dbReference type="ARBA" id="ARBA00023004"/>
    </source>
</evidence>
<evidence type="ECO:0000256" key="5">
    <source>
        <dbReference type="ARBA" id="ARBA00022964"/>
    </source>
</evidence>
<keyword evidence="9" id="KW-1185">Reference proteome</keyword>
<sequence>MPSATTSYPSGVQKLPADAPLQDVFNLLKRDGGVFIKGLISEDDVDKAWGECRERLENDVAWDGEFFPKETQRAPGLINLSPTYTKTQLMNPLYQKVCEHFLTTRSWFWWGNDRKESVSKPYVHSSVAMRIGPGGKAQPLHRDDYIGHNIHTEVSSWDDTRDVNRETAVGLFVAGCKVTKQNGGTAFIPGSHLWGTDRKTPPDVNLCVHAEMDKGDAFIMLASAFHGGGHNQSENEKRLVFATFMTRGYLRQEENQFLAVSPEVARQYPREVQEIIGYSLSDPACGTVEQIDPIFYLCPELK</sequence>
<gene>
    <name evidence="8" type="ORF">K505DRAFT_224952</name>
</gene>